<dbReference type="Pfam" id="PF07519">
    <property type="entry name" value="Tannase"/>
    <property type="match status" value="1"/>
</dbReference>
<dbReference type="AlphaFoldDB" id="A0A8H4N5P6"/>
<evidence type="ECO:0000256" key="6">
    <source>
        <dbReference type="ARBA" id="ARBA00022837"/>
    </source>
</evidence>
<gene>
    <name evidence="9" type="ORF">GTA08_BOTSDO04907</name>
</gene>
<keyword evidence="10" id="KW-1185">Reference proteome</keyword>
<keyword evidence="2" id="KW-0719">Serine esterase</keyword>
<reference evidence="9" key="1">
    <citation type="submission" date="2020-04" db="EMBL/GenBank/DDBJ databases">
        <title>Genome Assembly and Annotation of Botryosphaeria dothidea sdau 11-99, a Latent Pathogen of Apple Fruit Ring Rot in China.</title>
        <authorList>
            <person name="Yu C."/>
            <person name="Diao Y."/>
            <person name="Lu Q."/>
            <person name="Zhao J."/>
            <person name="Cui S."/>
            <person name="Peng C."/>
            <person name="He B."/>
            <person name="Liu H."/>
        </authorList>
    </citation>
    <scope>NUCLEOTIDE SEQUENCE [LARGE SCALE GENOMIC DNA]</scope>
    <source>
        <strain evidence="9">Sdau11-99</strain>
    </source>
</reference>
<evidence type="ECO:0000256" key="4">
    <source>
        <dbReference type="ARBA" id="ARBA00022729"/>
    </source>
</evidence>
<keyword evidence="3" id="KW-0479">Metal-binding</keyword>
<proteinExistence type="inferred from homology"/>
<evidence type="ECO:0000256" key="3">
    <source>
        <dbReference type="ARBA" id="ARBA00022723"/>
    </source>
</evidence>
<dbReference type="EC" id="3.1.1.-" evidence="8"/>
<dbReference type="Proteomes" id="UP000572817">
    <property type="component" value="Unassembled WGS sequence"/>
</dbReference>
<name>A0A8H4N5P6_9PEZI</name>
<evidence type="ECO:0000256" key="7">
    <source>
        <dbReference type="ARBA" id="ARBA00023157"/>
    </source>
</evidence>
<organism evidence="9 10">
    <name type="scientific">Botryosphaeria dothidea</name>
    <dbReference type="NCBI Taxonomy" id="55169"/>
    <lineage>
        <taxon>Eukaryota</taxon>
        <taxon>Fungi</taxon>
        <taxon>Dikarya</taxon>
        <taxon>Ascomycota</taxon>
        <taxon>Pezizomycotina</taxon>
        <taxon>Dothideomycetes</taxon>
        <taxon>Dothideomycetes incertae sedis</taxon>
        <taxon>Botryosphaeriales</taxon>
        <taxon>Botryosphaeriaceae</taxon>
        <taxon>Botryosphaeria</taxon>
    </lineage>
</organism>
<sequence length="494" mass="52716">MALTAGNTSFSCAPEALAFPIISGAEILSIEASLVQNYTARVSGQLYYNHGDVNATNLSFCNNDTVLTQIWLPTETWNGRMQAVGGGGWVAGMFTLSYIAMAGAVGEGYAGVTTNAGLPSEDPKDWALLGPGNVDLYALQNLASVSLNDAAMIGESIIKSFYREPPKYSYWSGCSQGGRQGLMLAQRYPKAFDGIAASAPAINCIRLQCEMNALTVAVIDACDGNDGLIDGMISDPDSCQFDPYTIVGKATTCSDSGITLRITKAAAAVANAAWRTAKTANETFLWYGTGYEANLTTSTSVAHTECQANGTCISKPSTLFTDWMGLFIEKTPAFDTSSLTRQEYENIYRAGVREYSSIIGTNFHDLTGFRKAGGKMIAYHGLADETIPFRGTRDYYEAVAASDPSVHSYCRLFEAPGLGHCSGGVGVYPAGTFDSLVAWVESDEAPDTLEAASLADGNGVEKRRILCPYPRKALYDGVGDPNSSESFSCSRQIL</sequence>
<dbReference type="GO" id="GO:0046872">
    <property type="term" value="F:metal ion binding"/>
    <property type="evidence" value="ECO:0007669"/>
    <property type="project" value="UniProtKB-KW"/>
</dbReference>
<dbReference type="OrthoDB" id="3039123at2759"/>
<dbReference type="InterPro" id="IPR029058">
    <property type="entry name" value="AB_hydrolase_fold"/>
</dbReference>
<comment type="caution">
    <text evidence="9">The sequence shown here is derived from an EMBL/GenBank/DDBJ whole genome shotgun (WGS) entry which is preliminary data.</text>
</comment>
<keyword evidence="7" id="KW-1015">Disulfide bond</keyword>
<keyword evidence="4" id="KW-0732">Signal</keyword>
<dbReference type="SUPFAM" id="SSF53474">
    <property type="entry name" value="alpha/beta-Hydrolases"/>
    <property type="match status" value="1"/>
</dbReference>
<evidence type="ECO:0000313" key="10">
    <source>
        <dbReference type="Proteomes" id="UP000572817"/>
    </source>
</evidence>
<evidence type="ECO:0000256" key="1">
    <source>
        <dbReference type="ARBA" id="ARBA00006249"/>
    </source>
</evidence>
<evidence type="ECO:0000313" key="9">
    <source>
        <dbReference type="EMBL" id="KAF4306866.1"/>
    </source>
</evidence>
<dbReference type="InterPro" id="IPR011118">
    <property type="entry name" value="Tannase/feruloyl_esterase"/>
</dbReference>
<evidence type="ECO:0000256" key="8">
    <source>
        <dbReference type="RuleBase" id="RU361238"/>
    </source>
</evidence>
<dbReference type="GO" id="GO:0030600">
    <property type="term" value="F:feruloyl esterase activity"/>
    <property type="evidence" value="ECO:0007669"/>
    <property type="project" value="UniProtKB-ARBA"/>
</dbReference>
<dbReference type="PANTHER" id="PTHR33938:SF8">
    <property type="entry name" value="CARBOXYLIC ESTER HYDROLASE"/>
    <property type="match status" value="1"/>
</dbReference>
<keyword evidence="6" id="KW-0106">Calcium</keyword>
<dbReference type="EMBL" id="WWBZ02000033">
    <property type="protein sequence ID" value="KAF4306866.1"/>
    <property type="molecule type" value="Genomic_DNA"/>
</dbReference>
<evidence type="ECO:0000256" key="5">
    <source>
        <dbReference type="ARBA" id="ARBA00022801"/>
    </source>
</evidence>
<dbReference type="PANTHER" id="PTHR33938">
    <property type="entry name" value="FERULOYL ESTERASE B-RELATED"/>
    <property type="match status" value="1"/>
</dbReference>
<evidence type="ECO:0000256" key="2">
    <source>
        <dbReference type="ARBA" id="ARBA00022487"/>
    </source>
</evidence>
<protein>
    <recommendedName>
        <fullName evidence="8">Carboxylic ester hydrolase</fullName>
        <ecNumber evidence="8">3.1.1.-</ecNumber>
    </recommendedName>
</protein>
<comment type="similarity">
    <text evidence="1 8">Belongs to the tannase family.</text>
</comment>
<keyword evidence="5 8" id="KW-0378">Hydrolase</keyword>
<dbReference type="Gene3D" id="3.40.50.1820">
    <property type="entry name" value="alpha/beta hydrolase"/>
    <property type="match status" value="1"/>
</dbReference>
<accession>A0A8H4N5P6</accession>